<sequence>MYQDHHPSIHHGTSSSDVHTFPRVAMEYLAAHSSVTQYKCISASCPISSCHHGLALFNPSCCCSPSGALSSFSSLLCKSSNSSEPPPSLQGTTRLGLLQRLPKVQLDQGSSNKPDLCFAWATSCRKAKSLGSRLLDPRQRNDWLRSAERLQHPRQQGTSGTRQRHCEFHLFGSEPSKEKKLGSFGLIWALLSDCLSVTWRVSFTLDKVCAPGQFLFIVHSSHLFLIESTPHSHYLFFAILVTGFLLCSHLLTILLFFPIVRHCTIDNMNS</sequence>
<proteinExistence type="predicted"/>
<dbReference type="AlphaFoldDB" id="A0AAE0HSN0"/>
<dbReference type="EMBL" id="JAUEDM010000011">
    <property type="protein sequence ID" value="KAK3311909.1"/>
    <property type="molecule type" value="Genomic_DNA"/>
</dbReference>
<name>A0AAE0HSN0_9PEZI</name>
<keyword evidence="3" id="KW-1185">Reference proteome</keyword>
<evidence type="ECO:0000313" key="3">
    <source>
        <dbReference type="Proteomes" id="UP001283341"/>
    </source>
</evidence>
<accession>A0AAE0HSN0</accession>
<gene>
    <name evidence="2" type="ORF">B0H66DRAFT_102366</name>
</gene>
<keyword evidence="1" id="KW-0812">Transmembrane</keyword>
<reference evidence="2" key="2">
    <citation type="submission" date="2023-06" db="EMBL/GenBank/DDBJ databases">
        <authorList>
            <consortium name="Lawrence Berkeley National Laboratory"/>
            <person name="Haridas S."/>
            <person name="Hensen N."/>
            <person name="Bonometti L."/>
            <person name="Westerberg I."/>
            <person name="Brannstrom I.O."/>
            <person name="Guillou S."/>
            <person name="Cros-Aarteil S."/>
            <person name="Calhoun S."/>
            <person name="Kuo A."/>
            <person name="Mondo S."/>
            <person name="Pangilinan J."/>
            <person name="Riley R."/>
            <person name="Labutti K."/>
            <person name="Andreopoulos B."/>
            <person name="Lipzen A."/>
            <person name="Chen C."/>
            <person name="Yanf M."/>
            <person name="Daum C."/>
            <person name="Ng V."/>
            <person name="Clum A."/>
            <person name="Steindorff A."/>
            <person name="Ohm R."/>
            <person name="Martin F."/>
            <person name="Silar P."/>
            <person name="Natvig D."/>
            <person name="Lalanne C."/>
            <person name="Gautier V."/>
            <person name="Ament-Velasquez S.L."/>
            <person name="Kruys A."/>
            <person name="Hutchinson M.I."/>
            <person name="Powell A.J."/>
            <person name="Barry K."/>
            <person name="Miller A.N."/>
            <person name="Grigoriev I.V."/>
            <person name="Debuchy R."/>
            <person name="Gladieux P."/>
            <person name="Thoren M.H."/>
            <person name="Johannesson H."/>
        </authorList>
    </citation>
    <scope>NUCLEOTIDE SEQUENCE</scope>
    <source>
        <strain evidence="2">CBS 118394</strain>
    </source>
</reference>
<evidence type="ECO:0000313" key="2">
    <source>
        <dbReference type="EMBL" id="KAK3311909.1"/>
    </source>
</evidence>
<keyword evidence="1" id="KW-0472">Membrane</keyword>
<feature type="transmembrane region" description="Helical" evidence="1">
    <location>
        <begin position="234"/>
        <end position="260"/>
    </location>
</feature>
<dbReference type="Proteomes" id="UP001283341">
    <property type="component" value="Unassembled WGS sequence"/>
</dbReference>
<keyword evidence="1" id="KW-1133">Transmembrane helix</keyword>
<protein>
    <submittedName>
        <fullName evidence="2">Uncharacterized protein</fullName>
    </submittedName>
</protein>
<organism evidence="2 3">
    <name type="scientific">Apodospora peruviana</name>
    <dbReference type="NCBI Taxonomy" id="516989"/>
    <lineage>
        <taxon>Eukaryota</taxon>
        <taxon>Fungi</taxon>
        <taxon>Dikarya</taxon>
        <taxon>Ascomycota</taxon>
        <taxon>Pezizomycotina</taxon>
        <taxon>Sordariomycetes</taxon>
        <taxon>Sordariomycetidae</taxon>
        <taxon>Sordariales</taxon>
        <taxon>Lasiosphaeriaceae</taxon>
        <taxon>Apodospora</taxon>
    </lineage>
</organism>
<reference evidence="2" key="1">
    <citation type="journal article" date="2023" name="Mol. Phylogenet. Evol.">
        <title>Genome-scale phylogeny and comparative genomics of the fungal order Sordariales.</title>
        <authorList>
            <person name="Hensen N."/>
            <person name="Bonometti L."/>
            <person name="Westerberg I."/>
            <person name="Brannstrom I.O."/>
            <person name="Guillou S."/>
            <person name="Cros-Aarteil S."/>
            <person name="Calhoun S."/>
            <person name="Haridas S."/>
            <person name="Kuo A."/>
            <person name="Mondo S."/>
            <person name="Pangilinan J."/>
            <person name="Riley R."/>
            <person name="LaButti K."/>
            <person name="Andreopoulos B."/>
            <person name="Lipzen A."/>
            <person name="Chen C."/>
            <person name="Yan M."/>
            <person name="Daum C."/>
            <person name="Ng V."/>
            <person name="Clum A."/>
            <person name="Steindorff A."/>
            <person name="Ohm R.A."/>
            <person name="Martin F."/>
            <person name="Silar P."/>
            <person name="Natvig D.O."/>
            <person name="Lalanne C."/>
            <person name="Gautier V."/>
            <person name="Ament-Velasquez S.L."/>
            <person name="Kruys A."/>
            <person name="Hutchinson M.I."/>
            <person name="Powell A.J."/>
            <person name="Barry K."/>
            <person name="Miller A.N."/>
            <person name="Grigoriev I.V."/>
            <person name="Debuchy R."/>
            <person name="Gladieux P."/>
            <person name="Hiltunen Thoren M."/>
            <person name="Johannesson H."/>
        </authorList>
    </citation>
    <scope>NUCLEOTIDE SEQUENCE</scope>
    <source>
        <strain evidence="2">CBS 118394</strain>
    </source>
</reference>
<evidence type="ECO:0000256" key="1">
    <source>
        <dbReference type="SAM" id="Phobius"/>
    </source>
</evidence>
<comment type="caution">
    <text evidence="2">The sequence shown here is derived from an EMBL/GenBank/DDBJ whole genome shotgun (WGS) entry which is preliminary data.</text>
</comment>